<accession>A0A543CEP6</accession>
<keyword evidence="3" id="KW-1185">Reference proteome</keyword>
<protein>
    <submittedName>
        <fullName evidence="2">Uncharacterized protein</fullName>
    </submittedName>
</protein>
<evidence type="ECO:0000313" key="2">
    <source>
        <dbReference type="EMBL" id="TQL95559.1"/>
    </source>
</evidence>
<sequence>MGRTGYIVVGVIVALIAFILLPGWVKLLGVLLLVGVPAAGYLMLDPSQRRRLRGQRRKRLG</sequence>
<feature type="transmembrane region" description="Helical" evidence="1">
    <location>
        <begin position="5"/>
        <end position="21"/>
    </location>
</feature>
<proteinExistence type="predicted"/>
<dbReference type="AlphaFoldDB" id="A0A543CEP6"/>
<feature type="transmembrane region" description="Helical" evidence="1">
    <location>
        <begin position="27"/>
        <end position="44"/>
    </location>
</feature>
<organism evidence="2 3">
    <name type="scientific">Actinoallomurus bryophytorum</name>
    <dbReference type="NCBI Taxonomy" id="1490222"/>
    <lineage>
        <taxon>Bacteria</taxon>
        <taxon>Bacillati</taxon>
        <taxon>Actinomycetota</taxon>
        <taxon>Actinomycetes</taxon>
        <taxon>Streptosporangiales</taxon>
        <taxon>Thermomonosporaceae</taxon>
        <taxon>Actinoallomurus</taxon>
    </lineage>
</organism>
<evidence type="ECO:0000313" key="3">
    <source>
        <dbReference type="Proteomes" id="UP000316096"/>
    </source>
</evidence>
<keyword evidence="1" id="KW-0812">Transmembrane</keyword>
<dbReference type="EMBL" id="VFOZ01000001">
    <property type="protein sequence ID" value="TQL95559.1"/>
    <property type="molecule type" value="Genomic_DNA"/>
</dbReference>
<dbReference type="RefSeq" id="WP_246121360.1">
    <property type="nucleotide sequence ID" value="NZ_VFOZ01000001.1"/>
</dbReference>
<comment type="caution">
    <text evidence="2">The sequence shown here is derived from an EMBL/GenBank/DDBJ whole genome shotgun (WGS) entry which is preliminary data.</text>
</comment>
<keyword evidence="1" id="KW-0472">Membrane</keyword>
<name>A0A543CEP6_9ACTN</name>
<dbReference type="Proteomes" id="UP000316096">
    <property type="component" value="Unassembled WGS sequence"/>
</dbReference>
<reference evidence="2 3" key="1">
    <citation type="submission" date="2019-06" db="EMBL/GenBank/DDBJ databases">
        <title>Sequencing the genomes of 1000 actinobacteria strains.</title>
        <authorList>
            <person name="Klenk H.-P."/>
        </authorList>
    </citation>
    <scope>NUCLEOTIDE SEQUENCE [LARGE SCALE GENOMIC DNA]</scope>
    <source>
        <strain evidence="2 3">DSM 102200</strain>
    </source>
</reference>
<gene>
    <name evidence="2" type="ORF">FB559_1062</name>
</gene>
<keyword evidence="1" id="KW-1133">Transmembrane helix</keyword>
<evidence type="ECO:0000256" key="1">
    <source>
        <dbReference type="SAM" id="Phobius"/>
    </source>
</evidence>